<dbReference type="EMBL" id="FN430042">
    <property type="protein sequence ID" value="CAZ80768.1"/>
    <property type="molecule type" value="Genomic_DNA"/>
</dbReference>
<feature type="compositionally biased region" description="Pro residues" evidence="1">
    <location>
        <begin position="17"/>
        <end position="27"/>
    </location>
</feature>
<feature type="region of interest" description="Disordered" evidence="1">
    <location>
        <begin position="1"/>
        <end position="59"/>
    </location>
</feature>
<sequence>MRPFFLPTPRLLTLHPLPRPSPRPPKSQPLHTIPHPSPSRSPEPATSNSSLRGHNHDTPSPAPGLLGLDIYSDLPSPVNSVEALYDTHFLLASGIRTAPGSGVFLLNDFVFSWAPDVACKGGLVGFGEGSWGVLEVVWPKPELLIIGTGKRTLFLAPEDKKRIAELGVRVDVMDTGSAVAQFNLLATERGSGIAGALLARGFKG</sequence>
<evidence type="ECO:0000313" key="2">
    <source>
        <dbReference type="EMBL" id="CAZ80768.1"/>
    </source>
</evidence>
<evidence type="ECO:0000256" key="1">
    <source>
        <dbReference type="SAM" id="MobiDB-lite"/>
    </source>
</evidence>
<dbReference type="PANTHER" id="PTHR21192:SF2">
    <property type="entry name" value="NADH DEHYDROGENASE [UBIQUINONE] 1 ALPHA SUBCOMPLEX ASSEMBLY FACTOR 3"/>
    <property type="match status" value="1"/>
</dbReference>
<dbReference type="InterPro" id="IPR007523">
    <property type="entry name" value="NDUFAF3/AAMDC"/>
</dbReference>
<accession>D5G8C5</accession>
<dbReference type="KEGG" id="tml:GSTUM_00004741001"/>
<organism evidence="2 3">
    <name type="scientific">Tuber melanosporum (strain Mel28)</name>
    <name type="common">Perigord black truffle</name>
    <dbReference type="NCBI Taxonomy" id="656061"/>
    <lineage>
        <taxon>Eukaryota</taxon>
        <taxon>Fungi</taxon>
        <taxon>Dikarya</taxon>
        <taxon>Ascomycota</taxon>
        <taxon>Pezizomycotina</taxon>
        <taxon>Pezizomycetes</taxon>
        <taxon>Pezizales</taxon>
        <taxon>Tuberaceae</taxon>
        <taxon>Tuber</taxon>
    </lineage>
</organism>
<proteinExistence type="predicted"/>
<name>D5G8C5_TUBMM</name>
<reference evidence="2 3" key="1">
    <citation type="journal article" date="2010" name="Nature">
        <title>Perigord black truffle genome uncovers evolutionary origins and mechanisms of symbiosis.</title>
        <authorList>
            <person name="Martin F."/>
            <person name="Kohler A."/>
            <person name="Murat C."/>
            <person name="Balestrini R."/>
            <person name="Coutinho P.M."/>
            <person name="Jaillon O."/>
            <person name="Montanini B."/>
            <person name="Morin E."/>
            <person name="Noel B."/>
            <person name="Percudani R."/>
            <person name="Porcel B."/>
            <person name="Rubini A."/>
            <person name="Amicucci A."/>
            <person name="Amselem J."/>
            <person name="Anthouard V."/>
            <person name="Arcioni S."/>
            <person name="Artiguenave F."/>
            <person name="Aury J.M."/>
            <person name="Ballario P."/>
            <person name="Bolchi A."/>
            <person name="Brenna A."/>
            <person name="Brun A."/>
            <person name="Buee M."/>
            <person name="Cantarel B."/>
            <person name="Chevalier G."/>
            <person name="Couloux A."/>
            <person name="Da Silva C."/>
            <person name="Denoeud F."/>
            <person name="Duplessis S."/>
            <person name="Ghignone S."/>
            <person name="Hilselberger B."/>
            <person name="Iotti M."/>
            <person name="Marcais B."/>
            <person name="Mello A."/>
            <person name="Miranda M."/>
            <person name="Pacioni G."/>
            <person name="Quesneville H."/>
            <person name="Riccioni C."/>
            <person name="Ruotolo R."/>
            <person name="Splivallo R."/>
            <person name="Stocchi V."/>
            <person name="Tisserant E."/>
            <person name="Viscomi A.R."/>
            <person name="Zambonelli A."/>
            <person name="Zampieri E."/>
            <person name="Henrissat B."/>
            <person name="Lebrun M.H."/>
            <person name="Paolocci F."/>
            <person name="Bonfante P."/>
            <person name="Ottonello S."/>
            <person name="Wincker P."/>
        </authorList>
    </citation>
    <scope>NUCLEOTIDE SEQUENCE [LARGE SCALE GENOMIC DNA]</scope>
    <source>
        <strain evidence="2 3">Mel28</strain>
    </source>
</reference>
<dbReference type="SUPFAM" id="SSF64076">
    <property type="entry name" value="MTH938-like"/>
    <property type="match status" value="1"/>
</dbReference>
<dbReference type="OMA" id="QWEVADE"/>
<dbReference type="AlphaFoldDB" id="D5G8C5"/>
<dbReference type="InterPro" id="IPR036748">
    <property type="entry name" value="MTH938-like_sf"/>
</dbReference>
<dbReference type="GO" id="GO:0032981">
    <property type="term" value="P:mitochondrial respiratory chain complex I assembly"/>
    <property type="evidence" value="ECO:0007669"/>
    <property type="project" value="TreeGrafter"/>
</dbReference>
<dbReference type="Gene3D" id="3.40.1230.10">
    <property type="entry name" value="MTH938-like"/>
    <property type="match status" value="1"/>
</dbReference>
<dbReference type="Proteomes" id="UP000006911">
    <property type="component" value="Unassembled WGS sequence"/>
</dbReference>
<dbReference type="STRING" id="656061.D5G8C5"/>
<dbReference type="Pfam" id="PF04430">
    <property type="entry name" value="DUF498"/>
    <property type="match status" value="1"/>
</dbReference>
<feature type="compositionally biased region" description="Polar residues" evidence="1">
    <location>
        <begin position="42"/>
        <end position="52"/>
    </location>
</feature>
<feature type="compositionally biased region" description="Low complexity" evidence="1">
    <location>
        <begin position="1"/>
        <end position="16"/>
    </location>
</feature>
<dbReference type="GO" id="GO:0005743">
    <property type="term" value="C:mitochondrial inner membrane"/>
    <property type="evidence" value="ECO:0007669"/>
    <property type="project" value="TreeGrafter"/>
</dbReference>
<dbReference type="eggNOG" id="ENOG502S704">
    <property type="taxonomic scope" value="Eukaryota"/>
</dbReference>
<keyword evidence="3" id="KW-1185">Reference proteome</keyword>
<dbReference type="PANTHER" id="PTHR21192">
    <property type="entry name" value="NUCLEAR PROTEIN E3-3"/>
    <property type="match status" value="1"/>
</dbReference>
<gene>
    <name evidence="2" type="ORF">GSTUM_00004741001</name>
</gene>
<dbReference type="RefSeq" id="XP_002836577.1">
    <property type="nucleotide sequence ID" value="XM_002836531.1"/>
</dbReference>
<protein>
    <submittedName>
        <fullName evidence="2">(Perigord truffle) hypothetical protein</fullName>
    </submittedName>
</protein>
<dbReference type="HOGENOM" id="CLU_074390_1_1_1"/>
<dbReference type="GeneID" id="9188370"/>
<dbReference type="InParanoid" id="D5G8C5"/>
<evidence type="ECO:0000313" key="3">
    <source>
        <dbReference type="Proteomes" id="UP000006911"/>
    </source>
</evidence>